<feature type="compositionally biased region" description="Basic and acidic residues" evidence="1">
    <location>
        <begin position="319"/>
        <end position="341"/>
    </location>
</feature>
<feature type="region of interest" description="Disordered" evidence="1">
    <location>
        <begin position="318"/>
        <end position="354"/>
    </location>
</feature>
<feature type="region of interest" description="Disordered" evidence="1">
    <location>
        <begin position="472"/>
        <end position="537"/>
    </location>
</feature>
<sequence length="606" mass="64968">MAVAVVTGRESRSWPLRDGTAPCRQPLWIRPSARCGNVNRLDDVMMSAALGYSRSIGLVTVSRGHSRSPAPVYEHPAEVVKLDKALDLVGYKPGSAGTLTPQKKMKKRKELNALIGIGGDSKRKKAKKGSGHRLLRTEPPDSDSESSSDEDEFSSISGVAAFGKRSYAQCCTVCYPLCAFIVLAACVVACAGLVWMQIALKEDLDSLKEKLHTMESGQKTASHELPRLSEDLKDQERALEDIVSGDRGLNRLWANLTDINRKISALDSAVSHLKANIKSASDLINLPTAMEELQKSVATLGSTLTSVQHDVKTVQTDVEDQKRMVDGLKRSLDKDSKEPKSSSRSSTEKSPSNCSSCAAVKQEVLYLQDSMGEVNSTQVQFRSQVEERVGGISSSLSDLTLRVSSLETGLLLLGAEPGAPRNGSTTDSRAEILRQKLQLLSALGSMSDSPALPEPRPQGTSVTPVHLKDRGAASLGAPQDTPPAQDPAPREGPGGAESFSSAPDPAREGPLKPTRRPAFLSQSIAKKDLGASSPLPPLSFPGIHSATDFEKFFNGLKDAPPPEGLAYEELRRLLGEGTPDSQALQPYDRNGDQKYSRAELLAAAGV</sequence>
<feature type="region of interest" description="Disordered" evidence="1">
    <location>
        <begin position="445"/>
        <end position="464"/>
    </location>
</feature>
<dbReference type="Gene3D" id="1.20.5.340">
    <property type="match status" value="1"/>
</dbReference>
<keyword evidence="4" id="KW-1185">Reference proteome</keyword>
<organism evidence="3 4">
    <name type="scientific">Aldrovandia affinis</name>
    <dbReference type="NCBI Taxonomy" id="143900"/>
    <lineage>
        <taxon>Eukaryota</taxon>
        <taxon>Metazoa</taxon>
        <taxon>Chordata</taxon>
        <taxon>Craniata</taxon>
        <taxon>Vertebrata</taxon>
        <taxon>Euteleostomi</taxon>
        <taxon>Actinopterygii</taxon>
        <taxon>Neopterygii</taxon>
        <taxon>Teleostei</taxon>
        <taxon>Notacanthiformes</taxon>
        <taxon>Halosauridae</taxon>
        <taxon>Aldrovandia</taxon>
    </lineage>
</organism>
<dbReference type="AlphaFoldDB" id="A0AAD7W168"/>
<feature type="compositionally biased region" description="Low complexity" evidence="1">
    <location>
        <begin position="342"/>
        <end position="352"/>
    </location>
</feature>
<keyword evidence="2" id="KW-1133">Transmembrane helix</keyword>
<feature type="compositionally biased region" description="Basic residues" evidence="1">
    <location>
        <begin position="122"/>
        <end position="134"/>
    </location>
</feature>
<dbReference type="InterPro" id="IPR042352">
    <property type="entry name" value="EFCAB14"/>
</dbReference>
<accession>A0AAD7W168</accession>
<evidence type="ECO:0000256" key="2">
    <source>
        <dbReference type="SAM" id="Phobius"/>
    </source>
</evidence>
<keyword evidence="2" id="KW-0812">Transmembrane</keyword>
<name>A0AAD7W168_9TELE</name>
<dbReference type="EMBL" id="JAINUG010000430">
    <property type="protein sequence ID" value="KAJ8371795.1"/>
    <property type="molecule type" value="Genomic_DNA"/>
</dbReference>
<comment type="caution">
    <text evidence="3">The sequence shown here is derived from an EMBL/GenBank/DDBJ whole genome shotgun (WGS) entry which is preliminary data.</text>
</comment>
<dbReference type="PANTHER" id="PTHR15717:SF2">
    <property type="entry name" value="EF-HAND CALCIUM-BINDING DOMAIN-CONTAINING PROTEIN 14"/>
    <property type="match status" value="1"/>
</dbReference>
<dbReference type="Proteomes" id="UP001221898">
    <property type="component" value="Unassembled WGS sequence"/>
</dbReference>
<proteinExistence type="predicted"/>
<reference evidence="3" key="1">
    <citation type="journal article" date="2023" name="Science">
        <title>Genome structures resolve the early diversification of teleost fishes.</title>
        <authorList>
            <person name="Parey E."/>
            <person name="Louis A."/>
            <person name="Montfort J."/>
            <person name="Bouchez O."/>
            <person name="Roques C."/>
            <person name="Iampietro C."/>
            <person name="Lluch J."/>
            <person name="Castinel A."/>
            <person name="Donnadieu C."/>
            <person name="Desvignes T."/>
            <person name="Floi Bucao C."/>
            <person name="Jouanno E."/>
            <person name="Wen M."/>
            <person name="Mejri S."/>
            <person name="Dirks R."/>
            <person name="Jansen H."/>
            <person name="Henkel C."/>
            <person name="Chen W.J."/>
            <person name="Zahm M."/>
            <person name="Cabau C."/>
            <person name="Klopp C."/>
            <person name="Thompson A.W."/>
            <person name="Robinson-Rechavi M."/>
            <person name="Braasch I."/>
            <person name="Lecointre G."/>
            <person name="Bobe J."/>
            <person name="Postlethwait J.H."/>
            <person name="Berthelot C."/>
            <person name="Roest Crollius H."/>
            <person name="Guiguen Y."/>
        </authorList>
    </citation>
    <scope>NUCLEOTIDE SEQUENCE</scope>
    <source>
        <strain evidence="3">NC1722</strain>
    </source>
</reference>
<evidence type="ECO:0000313" key="4">
    <source>
        <dbReference type="Proteomes" id="UP001221898"/>
    </source>
</evidence>
<feature type="compositionally biased region" description="Acidic residues" evidence="1">
    <location>
        <begin position="140"/>
        <end position="151"/>
    </location>
</feature>
<evidence type="ECO:0000256" key="1">
    <source>
        <dbReference type="SAM" id="MobiDB-lite"/>
    </source>
</evidence>
<protein>
    <recommendedName>
        <fullName evidence="5">EF-hand calcium-binding domain-containing protein 14</fullName>
    </recommendedName>
</protein>
<dbReference type="PANTHER" id="PTHR15717">
    <property type="entry name" value="PROTEIN KIAA0494"/>
    <property type="match status" value="1"/>
</dbReference>
<keyword evidence="2" id="KW-0472">Membrane</keyword>
<feature type="transmembrane region" description="Helical" evidence="2">
    <location>
        <begin position="179"/>
        <end position="200"/>
    </location>
</feature>
<evidence type="ECO:0008006" key="5">
    <source>
        <dbReference type="Google" id="ProtNLM"/>
    </source>
</evidence>
<gene>
    <name evidence="3" type="ORF">AAFF_G00302190</name>
</gene>
<feature type="region of interest" description="Disordered" evidence="1">
    <location>
        <begin position="120"/>
        <end position="151"/>
    </location>
</feature>
<evidence type="ECO:0000313" key="3">
    <source>
        <dbReference type="EMBL" id="KAJ8371795.1"/>
    </source>
</evidence>